<dbReference type="Gene3D" id="3.40.1580.10">
    <property type="entry name" value="SMI1/KNR4-like"/>
    <property type="match status" value="1"/>
</dbReference>
<name>A0A8I1N0S9_THIA3</name>
<dbReference type="EMBL" id="JAFKMR010000031">
    <property type="protein sequence ID" value="MBN8745472.1"/>
    <property type="molecule type" value="Genomic_DNA"/>
</dbReference>
<dbReference type="Proteomes" id="UP000664800">
    <property type="component" value="Unassembled WGS sequence"/>
</dbReference>
<gene>
    <name evidence="2" type="ORF">J0I24_14395</name>
</gene>
<dbReference type="SUPFAM" id="SSF160631">
    <property type="entry name" value="SMI1/KNR4-like"/>
    <property type="match status" value="1"/>
</dbReference>
<dbReference type="Pfam" id="PF14568">
    <property type="entry name" value="SUKH_6"/>
    <property type="match status" value="1"/>
</dbReference>
<proteinExistence type="predicted"/>
<feature type="domain" description="Knr4/Smi1-like" evidence="1">
    <location>
        <begin position="11"/>
        <end position="135"/>
    </location>
</feature>
<dbReference type="InterPro" id="IPR018958">
    <property type="entry name" value="Knr4/Smi1-like_dom"/>
</dbReference>
<dbReference type="SMART" id="SM00860">
    <property type="entry name" value="SMI1_KNR4"/>
    <property type="match status" value="1"/>
</dbReference>
<reference evidence="2" key="1">
    <citation type="submission" date="2021-02" db="EMBL/GenBank/DDBJ databases">
        <title>Thiocyanate and organic carbon inputs drive convergent selection for specific autotrophic Afipia and Thiobacillus strains within complex microbiomes.</title>
        <authorList>
            <person name="Huddy R.J."/>
            <person name="Sachdeva R."/>
            <person name="Kadzinga F."/>
            <person name="Kantor R.S."/>
            <person name="Harrison S.T.L."/>
            <person name="Banfield J.F."/>
        </authorList>
    </citation>
    <scope>NUCLEOTIDE SEQUENCE</scope>
    <source>
        <strain evidence="2">SCN18_13_7_16_R3_B_64_19</strain>
    </source>
</reference>
<evidence type="ECO:0000259" key="1">
    <source>
        <dbReference type="SMART" id="SM00860"/>
    </source>
</evidence>
<accession>A0A8I1N0S9</accession>
<evidence type="ECO:0000313" key="2">
    <source>
        <dbReference type="EMBL" id="MBN8745472.1"/>
    </source>
</evidence>
<organism evidence="2 3">
    <name type="scientific">Thiomonas arsenitoxydans (strain DSM 22701 / CIP 110005 / 3As)</name>
    <dbReference type="NCBI Taxonomy" id="426114"/>
    <lineage>
        <taxon>Bacteria</taxon>
        <taxon>Pseudomonadati</taxon>
        <taxon>Pseudomonadota</taxon>
        <taxon>Betaproteobacteria</taxon>
        <taxon>Burkholderiales</taxon>
        <taxon>Thiomonas</taxon>
    </lineage>
</organism>
<sequence>MQEIKWKYGSPVSDEVVRAVESQLGVVFPSDYRTVVAEHNGGRPKPNAVEIPGRREVVVERLVRLNAGDGEDVPSAAAVLKDRGRGQLVPFASDPFGNLFCFQFDRKAPSAVVFWEHESGSVSTICQTFADLLALLHPPRR</sequence>
<protein>
    <submittedName>
        <fullName evidence="2">SMI1/KNR4 family protein</fullName>
    </submittedName>
</protein>
<dbReference type="AlphaFoldDB" id="A0A8I1N0S9"/>
<evidence type="ECO:0000313" key="3">
    <source>
        <dbReference type="Proteomes" id="UP000664800"/>
    </source>
</evidence>
<dbReference type="RefSeq" id="WP_276732260.1">
    <property type="nucleotide sequence ID" value="NZ_JAFKMR010000031.1"/>
</dbReference>
<comment type="caution">
    <text evidence="2">The sequence shown here is derived from an EMBL/GenBank/DDBJ whole genome shotgun (WGS) entry which is preliminary data.</text>
</comment>
<dbReference type="InterPro" id="IPR037883">
    <property type="entry name" value="Knr4/Smi1-like_sf"/>
</dbReference>